<name>A0A0C3NGB4_PISTI</name>
<dbReference type="Proteomes" id="UP000054217">
    <property type="component" value="Unassembled WGS sequence"/>
</dbReference>
<gene>
    <name evidence="1" type="ORF">M404DRAFT_370832</name>
</gene>
<organism evidence="1 2">
    <name type="scientific">Pisolithus tinctorius Marx 270</name>
    <dbReference type="NCBI Taxonomy" id="870435"/>
    <lineage>
        <taxon>Eukaryota</taxon>
        <taxon>Fungi</taxon>
        <taxon>Dikarya</taxon>
        <taxon>Basidiomycota</taxon>
        <taxon>Agaricomycotina</taxon>
        <taxon>Agaricomycetes</taxon>
        <taxon>Agaricomycetidae</taxon>
        <taxon>Boletales</taxon>
        <taxon>Sclerodermatineae</taxon>
        <taxon>Pisolithaceae</taxon>
        <taxon>Pisolithus</taxon>
    </lineage>
</organism>
<sequence>MVSNTCDALSFTPQANDRCKDDLTISVCSQTFIHTLTVCIHTMAITTRPVLLLSYRSTDDGQISNLIPERKSTTTKQKGKENEIRMNVESDKLAQKCTKNE</sequence>
<evidence type="ECO:0000313" key="2">
    <source>
        <dbReference type="Proteomes" id="UP000054217"/>
    </source>
</evidence>
<dbReference type="HOGENOM" id="CLU_2292821_0_0_1"/>
<dbReference type="AlphaFoldDB" id="A0A0C3NGB4"/>
<reference evidence="1 2" key="1">
    <citation type="submission" date="2014-04" db="EMBL/GenBank/DDBJ databases">
        <authorList>
            <consortium name="DOE Joint Genome Institute"/>
            <person name="Kuo A."/>
            <person name="Kohler A."/>
            <person name="Costa M.D."/>
            <person name="Nagy L.G."/>
            <person name="Floudas D."/>
            <person name="Copeland A."/>
            <person name="Barry K.W."/>
            <person name="Cichocki N."/>
            <person name="Veneault-Fourrey C."/>
            <person name="LaButti K."/>
            <person name="Lindquist E.A."/>
            <person name="Lipzen A."/>
            <person name="Lundell T."/>
            <person name="Morin E."/>
            <person name="Murat C."/>
            <person name="Sun H."/>
            <person name="Tunlid A."/>
            <person name="Henrissat B."/>
            <person name="Grigoriev I.V."/>
            <person name="Hibbett D.S."/>
            <person name="Martin F."/>
            <person name="Nordberg H.P."/>
            <person name="Cantor M.N."/>
            <person name="Hua S.X."/>
        </authorList>
    </citation>
    <scope>NUCLEOTIDE SEQUENCE [LARGE SCALE GENOMIC DNA]</scope>
    <source>
        <strain evidence="1 2">Marx 270</strain>
    </source>
</reference>
<evidence type="ECO:0000313" key="1">
    <source>
        <dbReference type="EMBL" id="KIN94775.1"/>
    </source>
</evidence>
<proteinExistence type="predicted"/>
<dbReference type="InParanoid" id="A0A0C3NGB4"/>
<protein>
    <submittedName>
        <fullName evidence="1">Uncharacterized protein</fullName>
    </submittedName>
</protein>
<dbReference type="EMBL" id="KN832086">
    <property type="protein sequence ID" value="KIN94775.1"/>
    <property type="molecule type" value="Genomic_DNA"/>
</dbReference>
<keyword evidence="2" id="KW-1185">Reference proteome</keyword>
<accession>A0A0C3NGB4</accession>
<reference evidence="2" key="2">
    <citation type="submission" date="2015-01" db="EMBL/GenBank/DDBJ databases">
        <title>Evolutionary Origins and Diversification of the Mycorrhizal Mutualists.</title>
        <authorList>
            <consortium name="DOE Joint Genome Institute"/>
            <consortium name="Mycorrhizal Genomics Consortium"/>
            <person name="Kohler A."/>
            <person name="Kuo A."/>
            <person name="Nagy L.G."/>
            <person name="Floudas D."/>
            <person name="Copeland A."/>
            <person name="Barry K.W."/>
            <person name="Cichocki N."/>
            <person name="Veneault-Fourrey C."/>
            <person name="LaButti K."/>
            <person name="Lindquist E.A."/>
            <person name="Lipzen A."/>
            <person name="Lundell T."/>
            <person name="Morin E."/>
            <person name="Murat C."/>
            <person name="Riley R."/>
            <person name="Ohm R."/>
            <person name="Sun H."/>
            <person name="Tunlid A."/>
            <person name="Henrissat B."/>
            <person name="Grigoriev I.V."/>
            <person name="Hibbett D.S."/>
            <person name="Martin F."/>
        </authorList>
    </citation>
    <scope>NUCLEOTIDE SEQUENCE [LARGE SCALE GENOMIC DNA]</scope>
    <source>
        <strain evidence="2">Marx 270</strain>
    </source>
</reference>